<comment type="catalytic activity">
    <reaction evidence="8">
        <text>L-threonyl-[protein] + ATP = O-phospho-L-threonyl-[protein] + ADP + H(+)</text>
        <dbReference type="Rhea" id="RHEA:46608"/>
        <dbReference type="Rhea" id="RHEA-COMP:11060"/>
        <dbReference type="Rhea" id="RHEA-COMP:11605"/>
        <dbReference type="ChEBI" id="CHEBI:15378"/>
        <dbReference type="ChEBI" id="CHEBI:30013"/>
        <dbReference type="ChEBI" id="CHEBI:30616"/>
        <dbReference type="ChEBI" id="CHEBI:61977"/>
        <dbReference type="ChEBI" id="CHEBI:456216"/>
        <dbReference type="EC" id="2.7.11.1"/>
    </reaction>
</comment>
<dbReference type="InterPro" id="IPR011009">
    <property type="entry name" value="Kinase-like_dom_sf"/>
</dbReference>
<reference evidence="13 14" key="1">
    <citation type="submission" date="2020-02" db="EMBL/GenBank/DDBJ databases">
        <title>Comparative genomics of the hypocrealean fungal genus Beauvera.</title>
        <authorList>
            <person name="Showalter D.N."/>
            <person name="Bushley K.E."/>
            <person name="Rehner S.A."/>
        </authorList>
    </citation>
    <scope>NUCLEOTIDE SEQUENCE [LARGE SCALE GENOMIC DNA]</scope>
    <source>
        <strain evidence="13 14">ARSEF4384</strain>
    </source>
</reference>
<accession>A0AAW0S355</accession>
<organism evidence="13 14">
    <name type="scientific">Beauveria asiatica</name>
    <dbReference type="NCBI Taxonomy" id="1069075"/>
    <lineage>
        <taxon>Eukaryota</taxon>
        <taxon>Fungi</taxon>
        <taxon>Dikarya</taxon>
        <taxon>Ascomycota</taxon>
        <taxon>Pezizomycotina</taxon>
        <taxon>Sordariomycetes</taxon>
        <taxon>Hypocreomycetidae</taxon>
        <taxon>Hypocreales</taxon>
        <taxon>Cordycipitaceae</taxon>
        <taxon>Beauveria</taxon>
    </lineage>
</organism>
<dbReference type="EC" id="2.7.11.1" evidence="2"/>
<dbReference type="PANTHER" id="PTHR48012:SF10">
    <property type="entry name" value="FI20177P1"/>
    <property type="match status" value="1"/>
</dbReference>
<evidence type="ECO:0000256" key="10">
    <source>
        <dbReference type="PROSITE-ProRule" id="PRU10141"/>
    </source>
</evidence>
<feature type="binding site" evidence="10">
    <location>
        <position position="69"/>
    </location>
    <ligand>
        <name>ATP</name>
        <dbReference type="ChEBI" id="CHEBI:30616"/>
    </ligand>
</feature>
<keyword evidence="3" id="KW-0723">Serine/threonine-protein kinase</keyword>
<dbReference type="InterPro" id="IPR017441">
    <property type="entry name" value="Protein_kinase_ATP_BS"/>
</dbReference>
<sequence length="673" mass="73069">MASTTTTNTTTKQRALDDAHHANAAALALRLAASSPPPPYRLDELIGRGSFGRVYKATHVSTADVVAIKVIDIERGDAAAPGLADTLADLQRELAALHALRGSAHINHVVEALLVGPAVWLVVEYCAGGSVATLMRPLRASTAGGGGLREKWIVPILRETAAALSWVHERGIIHRDVKAANVLVAEDGRRHGVQLCDFGVAATLHRRDDKRTTVVGTPHYMAPEQLLSGSESAGGYGSEVDVWAFGALAYELATGRPPNASLGVCGLARLGRVLQTRTPRLSGGEHSDGVRDLVSCCLQREPARRPSMAEVRRHGYLAGTEAQFPTESLAQLVRAFRIWEAQGGDRRSLFSERGAASGADTDDEDDDEDDFVQDWNFSTAVEAELPSVSDGETLSVAYGIDVDRQEPRQQRNAASRRQQQQQRRQRQPPPRHTAVKSPLEKLFDSNTLSNYDDYSRQYYAKFLPAPVQQALLHNGLSGPSADRESLIDLDLCLADNDSSSGDSCVELSAGTVRRPAAGFGWGNDEAQEDEVSREHDDPKHATQTWKFPAMFSQLVLENHGPSSPDWSEANSDTSHSRSESLDSLIDLDMSALPPSDFARRCHVEMQLAQPPPLPFAPQPQVIMGEAEDEQIKQELHRLTASLADHLRYATMYLANLPIRPIPATASGASGNRA</sequence>
<feature type="region of interest" description="Disordered" evidence="11">
    <location>
        <begin position="518"/>
        <end position="538"/>
    </location>
</feature>
<dbReference type="PROSITE" id="PS00107">
    <property type="entry name" value="PROTEIN_KINASE_ATP"/>
    <property type="match status" value="1"/>
</dbReference>
<evidence type="ECO:0000256" key="8">
    <source>
        <dbReference type="ARBA" id="ARBA00047899"/>
    </source>
</evidence>
<evidence type="ECO:0000256" key="11">
    <source>
        <dbReference type="SAM" id="MobiDB-lite"/>
    </source>
</evidence>
<comment type="similarity">
    <text evidence="1">Belongs to the protein kinase superfamily. STE Ser/Thr protein kinase family. STE20 subfamily.</text>
</comment>
<dbReference type="SUPFAM" id="SSF56112">
    <property type="entry name" value="Protein kinase-like (PK-like)"/>
    <property type="match status" value="1"/>
</dbReference>
<dbReference type="PROSITE" id="PS00108">
    <property type="entry name" value="PROTEIN_KINASE_ST"/>
    <property type="match status" value="1"/>
</dbReference>
<feature type="domain" description="Protein kinase" evidence="12">
    <location>
        <begin position="40"/>
        <end position="317"/>
    </location>
</feature>
<keyword evidence="6" id="KW-0418">Kinase</keyword>
<dbReference type="GO" id="GO:0005524">
    <property type="term" value="F:ATP binding"/>
    <property type="evidence" value="ECO:0007669"/>
    <property type="project" value="UniProtKB-UniRule"/>
</dbReference>
<evidence type="ECO:0000256" key="6">
    <source>
        <dbReference type="ARBA" id="ARBA00022777"/>
    </source>
</evidence>
<proteinExistence type="inferred from homology"/>
<feature type="region of interest" description="Disordered" evidence="11">
    <location>
        <begin position="402"/>
        <end position="440"/>
    </location>
</feature>
<dbReference type="InterPro" id="IPR008271">
    <property type="entry name" value="Ser/Thr_kinase_AS"/>
</dbReference>
<dbReference type="Pfam" id="PF00069">
    <property type="entry name" value="Pkinase"/>
    <property type="match status" value="1"/>
</dbReference>
<feature type="compositionally biased region" description="Acidic residues" evidence="11">
    <location>
        <begin position="360"/>
        <end position="370"/>
    </location>
</feature>
<keyword evidence="14" id="KW-1185">Reference proteome</keyword>
<evidence type="ECO:0000256" key="9">
    <source>
        <dbReference type="ARBA" id="ARBA00048679"/>
    </source>
</evidence>
<gene>
    <name evidence="13" type="ORF">G3M48_009384</name>
</gene>
<evidence type="ECO:0000256" key="2">
    <source>
        <dbReference type="ARBA" id="ARBA00012513"/>
    </source>
</evidence>
<evidence type="ECO:0000256" key="7">
    <source>
        <dbReference type="ARBA" id="ARBA00022840"/>
    </source>
</evidence>
<evidence type="ECO:0000259" key="12">
    <source>
        <dbReference type="PROSITE" id="PS50011"/>
    </source>
</evidence>
<feature type="compositionally biased region" description="Low complexity" evidence="11">
    <location>
        <begin position="410"/>
        <end position="422"/>
    </location>
</feature>
<dbReference type="Gene3D" id="3.30.200.20">
    <property type="entry name" value="Phosphorylase Kinase, domain 1"/>
    <property type="match status" value="1"/>
</dbReference>
<dbReference type="Proteomes" id="UP001397290">
    <property type="component" value="Unassembled WGS sequence"/>
</dbReference>
<dbReference type="GO" id="GO:0005737">
    <property type="term" value="C:cytoplasm"/>
    <property type="evidence" value="ECO:0007669"/>
    <property type="project" value="TreeGrafter"/>
</dbReference>
<dbReference type="PROSITE" id="PS50011">
    <property type="entry name" value="PROTEIN_KINASE_DOM"/>
    <property type="match status" value="1"/>
</dbReference>
<keyword evidence="7 10" id="KW-0067">ATP-binding</keyword>
<dbReference type="AlphaFoldDB" id="A0AAW0S355"/>
<keyword evidence="4" id="KW-0808">Transferase</keyword>
<name>A0AAW0S355_9HYPO</name>
<dbReference type="InterPro" id="IPR000719">
    <property type="entry name" value="Prot_kinase_dom"/>
</dbReference>
<feature type="compositionally biased region" description="Polar residues" evidence="11">
    <location>
        <begin position="560"/>
        <end position="573"/>
    </location>
</feature>
<dbReference type="InterPro" id="IPR050629">
    <property type="entry name" value="STE20/SPS1-PAK"/>
</dbReference>
<protein>
    <recommendedName>
        <fullName evidence="2">non-specific serine/threonine protein kinase</fullName>
        <ecNumber evidence="2">2.7.11.1</ecNumber>
    </recommendedName>
</protein>
<dbReference type="PANTHER" id="PTHR48012">
    <property type="entry name" value="STERILE20-LIKE KINASE, ISOFORM B-RELATED"/>
    <property type="match status" value="1"/>
</dbReference>
<keyword evidence="5 10" id="KW-0547">Nucleotide-binding</keyword>
<evidence type="ECO:0000256" key="4">
    <source>
        <dbReference type="ARBA" id="ARBA00022679"/>
    </source>
</evidence>
<feature type="region of interest" description="Disordered" evidence="11">
    <location>
        <begin position="558"/>
        <end position="580"/>
    </location>
</feature>
<dbReference type="SMART" id="SM00220">
    <property type="entry name" value="S_TKc"/>
    <property type="match status" value="1"/>
</dbReference>
<evidence type="ECO:0000313" key="13">
    <source>
        <dbReference type="EMBL" id="KAK8148708.1"/>
    </source>
</evidence>
<comment type="catalytic activity">
    <reaction evidence="9">
        <text>L-seryl-[protein] + ATP = O-phospho-L-seryl-[protein] + ADP + H(+)</text>
        <dbReference type="Rhea" id="RHEA:17989"/>
        <dbReference type="Rhea" id="RHEA-COMP:9863"/>
        <dbReference type="Rhea" id="RHEA-COMP:11604"/>
        <dbReference type="ChEBI" id="CHEBI:15378"/>
        <dbReference type="ChEBI" id="CHEBI:29999"/>
        <dbReference type="ChEBI" id="CHEBI:30616"/>
        <dbReference type="ChEBI" id="CHEBI:83421"/>
        <dbReference type="ChEBI" id="CHEBI:456216"/>
        <dbReference type="EC" id="2.7.11.1"/>
    </reaction>
</comment>
<dbReference type="GO" id="GO:0004674">
    <property type="term" value="F:protein serine/threonine kinase activity"/>
    <property type="evidence" value="ECO:0007669"/>
    <property type="project" value="UniProtKB-KW"/>
</dbReference>
<evidence type="ECO:0000256" key="3">
    <source>
        <dbReference type="ARBA" id="ARBA00022527"/>
    </source>
</evidence>
<evidence type="ECO:0000256" key="1">
    <source>
        <dbReference type="ARBA" id="ARBA00008874"/>
    </source>
</evidence>
<dbReference type="EMBL" id="JAAHCF010000076">
    <property type="protein sequence ID" value="KAK8148708.1"/>
    <property type="molecule type" value="Genomic_DNA"/>
</dbReference>
<evidence type="ECO:0000313" key="14">
    <source>
        <dbReference type="Proteomes" id="UP001397290"/>
    </source>
</evidence>
<evidence type="ECO:0000256" key="5">
    <source>
        <dbReference type="ARBA" id="ARBA00022741"/>
    </source>
</evidence>
<comment type="caution">
    <text evidence="13">The sequence shown here is derived from an EMBL/GenBank/DDBJ whole genome shotgun (WGS) entry which is preliminary data.</text>
</comment>
<dbReference type="Gene3D" id="1.10.510.10">
    <property type="entry name" value="Transferase(Phosphotransferase) domain 1"/>
    <property type="match status" value="1"/>
</dbReference>
<feature type="region of interest" description="Disordered" evidence="11">
    <location>
        <begin position="349"/>
        <end position="370"/>
    </location>
</feature>